<dbReference type="InterPro" id="IPR004195">
    <property type="entry name" value="Head_decoration_D"/>
</dbReference>
<evidence type="ECO:0000313" key="3">
    <source>
        <dbReference type="Proteomes" id="UP000195569"/>
    </source>
</evidence>
<dbReference type="OrthoDB" id="7032972at2"/>
<dbReference type="Proteomes" id="UP000195569">
    <property type="component" value="Unassembled WGS sequence"/>
</dbReference>
<accession>A0A1N7S8E7</accession>
<reference evidence="2" key="1">
    <citation type="submission" date="2016-12" db="EMBL/GenBank/DDBJ databases">
        <authorList>
            <person name="Moulin L."/>
        </authorList>
    </citation>
    <scope>NUCLEOTIDE SEQUENCE [LARGE SCALE GENOMIC DNA]</scope>
    <source>
        <strain evidence="2">STM 7183</strain>
    </source>
</reference>
<gene>
    <name evidence="2" type="ORF">BN2476_350230</name>
</gene>
<keyword evidence="3" id="KW-1185">Reference proteome</keyword>
<proteinExistence type="predicted"/>
<evidence type="ECO:0000313" key="2">
    <source>
        <dbReference type="EMBL" id="SIT43675.1"/>
    </source>
</evidence>
<dbReference type="EMBL" id="CYGY02000035">
    <property type="protein sequence ID" value="SIT43675.1"/>
    <property type="molecule type" value="Genomic_DNA"/>
</dbReference>
<dbReference type="Pfam" id="PF02924">
    <property type="entry name" value="HDPD"/>
    <property type="match status" value="1"/>
</dbReference>
<dbReference type="AlphaFoldDB" id="A0A1N7S8E7"/>
<organism evidence="2 3">
    <name type="scientific">Paraburkholderia piptadeniae</name>
    <dbReference type="NCBI Taxonomy" id="1701573"/>
    <lineage>
        <taxon>Bacteria</taxon>
        <taxon>Pseudomonadati</taxon>
        <taxon>Pseudomonadota</taxon>
        <taxon>Betaproteobacteria</taxon>
        <taxon>Burkholderiales</taxon>
        <taxon>Burkholderiaceae</taxon>
        <taxon>Paraburkholderia</taxon>
    </lineage>
</organism>
<dbReference type="RefSeq" id="WP_087735886.1">
    <property type="nucleotide sequence ID" value="NZ_CYGY02000035.1"/>
</dbReference>
<evidence type="ECO:0000256" key="1">
    <source>
        <dbReference type="SAM" id="MobiDB-lite"/>
    </source>
</evidence>
<comment type="caution">
    <text evidence="2">The sequence shown here is derived from an EMBL/GenBank/DDBJ whole genome shotgun (WGS) entry which is preliminary data.</text>
</comment>
<feature type="region of interest" description="Disordered" evidence="1">
    <location>
        <begin position="1"/>
        <end position="31"/>
    </location>
</feature>
<protein>
    <submittedName>
        <fullName evidence="2">Phage protein Gp19</fullName>
    </submittedName>
</protein>
<name>A0A1N7S8E7_9BURK</name>
<sequence>MAQTPLTENRHDGGFLVSEARGHRSRDPMTFSGTVKHLPGEVVAKKAGGTANAAAKAGNTGNGVFTLDATTPVLPNAQAGVYVVRCTTAAANGGTFRVFDPTGDVIGDVVVGQTFSDGIKFAIADGATDFVVGDEFDVTVSALSAKLVPLNPTATDGTQIAAGISFGTYDATAADVPGLAVVRDAEVNGGELIWPAGITATQIATATGQLAAIGIITR</sequence>